<evidence type="ECO:0000256" key="7">
    <source>
        <dbReference type="RuleBase" id="RU003435"/>
    </source>
</evidence>
<dbReference type="Proteomes" id="UP000622552">
    <property type="component" value="Unassembled WGS sequence"/>
</dbReference>
<gene>
    <name evidence="9" type="ORF">IW245_001758</name>
</gene>
<evidence type="ECO:0000256" key="6">
    <source>
        <dbReference type="ARBA" id="ARBA00023049"/>
    </source>
</evidence>
<keyword evidence="10" id="KW-1185">Reference proteome</keyword>
<dbReference type="AlphaFoldDB" id="A0A8J7GBQ8"/>
<keyword evidence="3 7" id="KW-0479">Metal-binding</keyword>
<dbReference type="RefSeq" id="WP_231398712.1">
    <property type="nucleotide sequence ID" value="NZ_BONS01000002.1"/>
</dbReference>
<keyword evidence="2 7" id="KW-0645">Protease</keyword>
<dbReference type="Gene3D" id="3.40.390.10">
    <property type="entry name" value="Collagenase (Catalytic Domain)"/>
    <property type="match status" value="1"/>
</dbReference>
<dbReference type="CDD" id="cd06455">
    <property type="entry name" value="M3A_TOP"/>
    <property type="match status" value="1"/>
</dbReference>
<evidence type="ECO:0000256" key="3">
    <source>
        <dbReference type="ARBA" id="ARBA00022723"/>
    </source>
</evidence>
<dbReference type="GO" id="GO:0046872">
    <property type="term" value="F:metal ion binding"/>
    <property type="evidence" value="ECO:0007669"/>
    <property type="project" value="UniProtKB-UniRule"/>
</dbReference>
<keyword evidence="5 7" id="KW-0862">Zinc</keyword>
<dbReference type="InterPro" id="IPR024077">
    <property type="entry name" value="Neurolysin/TOP_dom2"/>
</dbReference>
<dbReference type="PANTHER" id="PTHR11804">
    <property type="entry name" value="PROTEASE M3 THIMET OLIGOPEPTIDASE-RELATED"/>
    <property type="match status" value="1"/>
</dbReference>
<dbReference type="Pfam" id="PF01432">
    <property type="entry name" value="Peptidase_M3"/>
    <property type="match status" value="1"/>
</dbReference>
<dbReference type="SUPFAM" id="SSF55486">
    <property type="entry name" value="Metalloproteases ('zincins'), catalytic domain"/>
    <property type="match status" value="1"/>
</dbReference>
<proteinExistence type="inferred from homology"/>
<sequence length="644" mass="70714">MSHTPAATTLLTGTPDQLRTAAAQAIDTARTGMAAFVARAGGLPAVEAVELYDEARAALDNAQHVSTLIRQAHPDPELRAAAEATEQLIVQAGTAFTLDPAVYAALAALDLSGVDDPTRHLVTRALRDMRLLGVDRDEETRERIRELHGRLVGLGQAFGRNIAADTREAALDPAALAGLPADYVAAHPPGPDGRVTVTTNYPDLVPFLTYATDSAARESLWRLNRRRGHPANVAVLDDLLAGRHELATLLGFGTWADYVTANKMIGSELAAAGFVADVSAMAADRADRDVATLLERKRVDDPAAGEIRPWDIGYLTDRVRSERFAFDSRTVRPFFEYERVKAGLMAVAGRMFGIEFRARPDVPVWHPDVETFDVYEDGALLGRIRLDMFPRADKFSHAAMYRIVTGKRGVRTPECVLLCNFPRPAAEPALMQPSDVVTFFHEFGHLLHHVFCGQVRWSVNSGMAIERDFIEAPSQLLEEWVRDPATLATFATHQDTGAPIDAETVARMRAAEEFGKGLDVRQQMFYAALSLELHGGPDVDAVAVERASAERHLPYRYVEDPTMHLSFGHLDGYSAFVYTYMWSLVIAKDLMTAFDPANLLDPARAARYRAAVLAPGASAPAADLVRDLLGREFTFDAYRRWLDA</sequence>
<evidence type="ECO:0000256" key="5">
    <source>
        <dbReference type="ARBA" id="ARBA00022833"/>
    </source>
</evidence>
<dbReference type="EMBL" id="JADOUF010000001">
    <property type="protein sequence ID" value="MBG6135564.1"/>
    <property type="molecule type" value="Genomic_DNA"/>
</dbReference>
<dbReference type="GO" id="GO:0006508">
    <property type="term" value="P:proteolysis"/>
    <property type="evidence" value="ECO:0007669"/>
    <property type="project" value="UniProtKB-KW"/>
</dbReference>
<comment type="similarity">
    <text evidence="1 7">Belongs to the peptidase M3 family.</text>
</comment>
<dbReference type="InterPro" id="IPR001567">
    <property type="entry name" value="Pept_M3A_M3B_dom"/>
</dbReference>
<dbReference type="PANTHER" id="PTHR11804:SF84">
    <property type="entry name" value="SACCHAROLYSIN"/>
    <property type="match status" value="1"/>
</dbReference>
<dbReference type="EC" id="3.4.24.15" evidence="9"/>
<evidence type="ECO:0000256" key="1">
    <source>
        <dbReference type="ARBA" id="ARBA00006040"/>
    </source>
</evidence>
<keyword evidence="4 7" id="KW-0378">Hydrolase</keyword>
<dbReference type="Gene3D" id="1.10.1370.10">
    <property type="entry name" value="Neurolysin, domain 3"/>
    <property type="match status" value="1"/>
</dbReference>
<evidence type="ECO:0000259" key="8">
    <source>
        <dbReference type="Pfam" id="PF01432"/>
    </source>
</evidence>
<evidence type="ECO:0000313" key="9">
    <source>
        <dbReference type="EMBL" id="MBG6135564.1"/>
    </source>
</evidence>
<dbReference type="InterPro" id="IPR045090">
    <property type="entry name" value="Pept_M3A_M3B"/>
</dbReference>
<comment type="caution">
    <text evidence="9">The sequence shown here is derived from an EMBL/GenBank/DDBJ whole genome shotgun (WGS) entry which is preliminary data.</text>
</comment>
<organism evidence="9 10">
    <name type="scientific">Longispora fulva</name>
    <dbReference type="NCBI Taxonomy" id="619741"/>
    <lineage>
        <taxon>Bacteria</taxon>
        <taxon>Bacillati</taxon>
        <taxon>Actinomycetota</taxon>
        <taxon>Actinomycetes</taxon>
        <taxon>Micromonosporales</taxon>
        <taxon>Micromonosporaceae</taxon>
        <taxon>Longispora</taxon>
    </lineage>
</organism>
<dbReference type="GO" id="GO:0004222">
    <property type="term" value="F:metalloendopeptidase activity"/>
    <property type="evidence" value="ECO:0007669"/>
    <property type="project" value="InterPro"/>
</dbReference>
<evidence type="ECO:0000256" key="2">
    <source>
        <dbReference type="ARBA" id="ARBA00022670"/>
    </source>
</evidence>
<reference evidence="9" key="1">
    <citation type="submission" date="2020-11" db="EMBL/GenBank/DDBJ databases">
        <title>Sequencing the genomes of 1000 actinobacteria strains.</title>
        <authorList>
            <person name="Klenk H.-P."/>
        </authorList>
    </citation>
    <scope>NUCLEOTIDE SEQUENCE</scope>
    <source>
        <strain evidence="9">DSM 45356</strain>
    </source>
</reference>
<accession>A0A8J7GBQ8</accession>
<keyword evidence="6 7" id="KW-0482">Metalloprotease</keyword>
<comment type="cofactor">
    <cofactor evidence="7">
        <name>Zn(2+)</name>
        <dbReference type="ChEBI" id="CHEBI:29105"/>
    </cofactor>
    <text evidence="7">Binds 1 zinc ion.</text>
</comment>
<dbReference type="InterPro" id="IPR024079">
    <property type="entry name" value="MetalloPept_cat_dom_sf"/>
</dbReference>
<dbReference type="GO" id="GO:0006518">
    <property type="term" value="P:peptide metabolic process"/>
    <property type="evidence" value="ECO:0007669"/>
    <property type="project" value="TreeGrafter"/>
</dbReference>
<feature type="domain" description="Peptidase M3A/M3B catalytic" evidence="8">
    <location>
        <begin position="207"/>
        <end position="638"/>
    </location>
</feature>
<evidence type="ECO:0000256" key="4">
    <source>
        <dbReference type="ARBA" id="ARBA00022801"/>
    </source>
</evidence>
<protein>
    <submittedName>
        <fullName evidence="9">Thimet oligopeptidase</fullName>
        <ecNumber evidence="9">3.4.24.15</ecNumber>
    </submittedName>
</protein>
<evidence type="ECO:0000313" key="10">
    <source>
        <dbReference type="Proteomes" id="UP000622552"/>
    </source>
</evidence>
<name>A0A8J7GBQ8_9ACTN</name>